<proteinExistence type="predicted"/>
<accession>A0A8X6NL68</accession>
<dbReference type="Proteomes" id="UP000887013">
    <property type="component" value="Unassembled WGS sequence"/>
</dbReference>
<dbReference type="EMBL" id="BMAW01011003">
    <property type="protein sequence ID" value="GFT21506.1"/>
    <property type="molecule type" value="Genomic_DNA"/>
</dbReference>
<evidence type="ECO:0000313" key="1">
    <source>
        <dbReference type="EMBL" id="GFT21506.1"/>
    </source>
</evidence>
<reference evidence="1" key="1">
    <citation type="submission" date="2020-08" db="EMBL/GenBank/DDBJ databases">
        <title>Multicomponent nature underlies the extraordinary mechanical properties of spider dragline silk.</title>
        <authorList>
            <person name="Kono N."/>
            <person name="Nakamura H."/>
            <person name="Mori M."/>
            <person name="Yoshida Y."/>
            <person name="Ohtoshi R."/>
            <person name="Malay A.D."/>
            <person name="Moran D.A.P."/>
            <person name="Tomita M."/>
            <person name="Numata K."/>
            <person name="Arakawa K."/>
        </authorList>
    </citation>
    <scope>NUCLEOTIDE SEQUENCE</scope>
</reference>
<name>A0A8X6NL68_NEPPI</name>
<gene>
    <name evidence="1" type="ORF">NPIL_679251</name>
</gene>
<dbReference type="AlphaFoldDB" id="A0A8X6NL68"/>
<sequence length="98" mass="11430">MTSDERAYHFVLRREQAHIMKLIRDKDARDLYLRSHSPVNHSLFFKGGTPKLEGKKSGKRLILSPSFISPFIFVIESMMDCDKTFIVFSLWAAQKIVR</sequence>
<evidence type="ECO:0000313" key="2">
    <source>
        <dbReference type="Proteomes" id="UP000887013"/>
    </source>
</evidence>
<comment type="caution">
    <text evidence="1">The sequence shown here is derived from an EMBL/GenBank/DDBJ whole genome shotgun (WGS) entry which is preliminary data.</text>
</comment>
<keyword evidence="2" id="KW-1185">Reference proteome</keyword>
<protein>
    <submittedName>
        <fullName evidence="1">Uncharacterized protein</fullName>
    </submittedName>
</protein>
<organism evidence="1 2">
    <name type="scientific">Nephila pilipes</name>
    <name type="common">Giant wood spider</name>
    <name type="synonym">Nephila maculata</name>
    <dbReference type="NCBI Taxonomy" id="299642"/>
    <lineage>
        <taxon>Eukaryota</taxon>
        <taxon>Metazoa</taxon>
        <taxon>Ecdysozoa</taxon>
        <taxon>Arthropoda</taxon>
        <taxon>Chelicerata</taxon>
        <taxon>Arachnida</taxon>
        <taxon>Araneae</taxon>
        <taxon>Araneomorphae</taxon>
        <taxon>Entelegynae</taxon>
        <taxon>Araneoidea</taxon>
        <taxon>Nephilidae</taxon>
        <taxon>Nephila</taxon>
    </lineage>
</organism>